<feature type="transmembrane region" description="Helical" evidence="7">
    <location>
        <begin position="293"/>
        <end position="310"/>
    </location>
</feature>
<evidence type="ECO:0000313" key="10">
    <source>
        <dbReference type="Proteomes" id="UP001147653"/>
    </source>
</evidence>
<feature type="transmembrane region" description="Helical" evidence="7">
    <location>
        <begin position="214"/>
        <end position="237"/>
    </location>
</feature>
<organism evidence="9 10">
    <name type="scientific">Solirubrobacter phytolaccae</name>
    <dbReference type="NCBI Taxonomy" id="1404360"/>
    <lineage>
        <taxon>Bacteria</taxon>
        <taxon>Bacillati</taxon>
        <taxon>Actinomycetota</taxon>
        <taxon>Thermoleophilia</taxon>
        <taxon>Solirubrobacterales</taxon>
        <taxon>Solirubrobacteraceae</taxon>
        <taxon>Solirubrobacter</taxon>
    </lineage>
</organism>
<proteinExistence type="predicted"/>
<keyword evidence="10" id="KW-1185">Reference proteome</keyword>
<dbReference type="PROSITE" id="PS00216">
    <property type="entry name" value="SUGAR_TRANSPORT_1"/>
    <property type="match status" value="1"/>
</dbReference>
<evidence type="ECO:0000256" key="6">
    <source>
        <dbReference type="ARBA" id="ARBA00023136"/>
    </source>
</evidence>
<keyword evidence="3" id="KW-1003">Cell membrane</keyword>
<feature type="transmembrane region" description="Helical" evidence="7">
    <location>
        <begin position="127"/>
        <end position="150"/>
    </location>
</feature>
<evidence type="ECO:0000313" key="9">
    <source>
        <dbReference type="EMBL" id="MDA0185729.1"/>
    </source>
</evidence>
<dbReference type="Proteomes" id="UP001147653">
    <property type="component" value="Unassembled WGS sequence"/>
</dbReference>
<feature type="transmembrane region" description="Helical" evidence="7">
    <location>
        <begin position="423"/>
        <end position="444"/>
    </location>
</feature>
<evidence type="ECO:0000256" key="3">
    <source>
        <dbReference type="ARBA" id="ARBA00022475"/>
    </source>
</evidence>
<feature type="transmembrane region" description="Helical" evidence="7">
    <location>
        <begin position="258"/>
        <end position="281"/>
    </location>
</feature>
<dbReference type="InterPro" id="IPR004638">
    <property type="entry name" value="EmrB-like"/>
</dbReference>
<dbReference type="SUPFAM" id="SSF103473">
    <property type="entry name" value="MFS general substrate transporter"/>
    <property type="match status" value="1"/>
</dbReference>
<reference evidence="9" key="1">
    <citation type="submission" date="2022-10" db="EMBL/GenBank/DDBJ databases">
        <title>The WGS of Solirubrobacter phytolaccae KCTC 29190.</title>
        <authorList>
            <person name="Jiang Z."/>
        </authorList>
    </citation>
    <scope>NUCLEOTIDE SEQUENCE</scope>
    <source>
        <strain evidence="9">KCTC 29190</strain>
    </source>
</reference>
<dbReference type="InterPro" id="IPR036259">
    <property type="entry name" value="MFS_trans_sf"/>
</dbReference>
<evidence type="ECO:0000256" key="5">
    <source>
        <dbReference type="ARBA" id="ARBA00022989"/>
    </source>
</evidence>
<feature type="transmembrane region" description="Helical" evidence="7">
    <location>
        <begin position="156"/>
        <end position="176"/>
    </location>
</feature>
<keyword evidence="2" id="KW-0813">Transport</keyword>
<dbReference type="Gene3D" id="1.20.1250.20">
    <property type="entry name" value="MFS general substrate transporter like domains"/>
    <property type="match status" value="1"/>
</dbReference>
<sequence length="447" mass="44391">MLIVLVIAQVMSVANANLIAVALPPLSADLGASATQEQWIVDAYVLVLAALLVAGGVLSDRYGRRRALLAGLGIFAAGSLACALATSPGVLIAARVVQALGPPLVLPASLAILTANVSDPLQRARAIGYWGAGSGFGVAVGPLIGGAVVAGLGWRWAFGVNVPVALVLAVAAARFIPNDRPVRSAHRFDVLGALLVTGALGALVFGLIEGPARGWASLEVLASFAVAALTAAIFVAAERRHPAPLVDLELVRRPVFAAANLAAAAILFATLAVSVYISAFLQTFRELSPLETGLALLPLGGAVALLAPVSGRLTAHVRPRTLIAAGLLCSALGALLLSRVGGADGPGDVWPALLLLGAGAGIALPPTTATAVSAAPAARTGMASAIHNAGRQVGATLGVAALGSIVVSHAADGGAAAYADGLSVALVVTAVLLAAVAALTLRLIPRG</sequence>
<dbReference type="NCBIfam" id="TIGR00711">
    <property type="entry name" value="efflux_EmrB"/>
    <property type="match status" value="1"/>
</dbReference>
<feature type="domain" description="Major facilitator superfamily (MFS) profile" evidence="8">
    <location>
        <begin position="1"/>
        <end position="447"/>
    </location>
</feature>
<feature type="transmembrane region" description="Helical" evidence="7">
    <location>
        <begin position="352"/>
        <end position="372"/>
    </location>
</feature>
<evidence type="ECO:0000256" key="2">
    <source>
        <dbReference type="ARBA" id="ARBA00022448"/>
    </source>
</evidence>
<protein>
    <submittedName>
        <fullName evidence="9">DHA2 family efflux MFS transporter permease subunit</fullName>
    </submittedName>
</protein>
<feature type="transmembrane region" description="Helical" evidence="7">
    <location>
        <begin position="393"/>
        <end position="411"/>
    </location>
</feature>
<feature type="transmembrane region" description="Helical" evidence="7">
    <location>
        <begin position="67"/>
        <end position="86"/>
    </location>
</feature>
<dbReference type="EMBL" id="JAPDDP010000137">
    <property type="protein sequence ID" value="MDA0185729.1"/>
    <property type="molecule type" value="Genomic_DNA"/>
</dbReference>
<keyword evidence="5 7" id="KW-1133">Transmembrane helix</keyword>
<keyword evidence="6 7" id="KW-0472">Membrane</keyword>
<feature type="transmembrane region" description="Helical" evidence="7">
    <location>
        <begin position="92"/>
        <end position="115"/>
    </location>
</feature>
<keyword evidence="4 7" id="KW-0812">Transmembrane</keyword>
<dbReference type="RefSeq" id="WP_270030249.1">
    <property type="nucleotide sequence ID" value="NZ_JAPDDP010000137.1"/>
</dbReference>
<gene>
    <name evidence="9" type="ORF">OJ997_35825</name>
</gene>
<dbReference type="Gene3D" id="1.20.1720.10">
    <property type="entry name" value="Multidrug resistance protein D"/>
    <property type="match status" value="1"/>
</dbReference>
<dbReference type="PANTHER" id="PTHR42718:SF42">
    <property type="entry name" value="EXPORT PROTEIN"/>
    <property type="match status" value="1"/>
</dbReference>
<dbReference type="PROSITE" id="PS50850">
    <property type="entry name" value="MFS"/>
    <property type="match status" value="1"/>
</dbReference>
<evidence type="ECO:0000256" key="1">
    <source>
        <dbReference type="ARBA" id="ARBA00004651"/>
    </source>
</evidence>
<evidence type="ECO:0000256" key="7">
    <source>
        <dbReference type="SAM" id="Phobius"/>
    </source>
</evidence>
<feature type="transmembrane region" description="Helical" evidence="7">
    <location>
        <begin position="322"/>
        <end position="340"/>
    </location>
</feature>
<dbReference type="PANTHER" id="PTHR42718">
    <property type="entry name" value="MAJOR FACILITATOR SUPERFAMILY MULTIDRUG TRANSPORTER MFSC"/>
    <property type="match status" value="1"/>
</dbReference>
<dbReference type="InterPro" id="IPR005829">
    <property type="entry name" value="Sugar_transporter_CS"/>
</dbReference>
<feature type="transmembrane region" description="Helical" evidence="7">
    <location>
        <begin position="188"/>
        <end position="208"/>
    </location>
</feature>
<comment type="caution">
    <text evidence="9">The sequence shown here is derived from an EMBL/GenBank/DDBJ whole genome shotgun (WGS) entry which is preliminary data.</text>
</comment>
<evidence type="ECO:0000259" key="8">
    <source>
        <dbReference type="PROSITE" id="PS50850"/>
    </source>
</evidence>
<accession>A0A9X3NGC2</accession>
<dbReference type="AlphaFoldDB" id="A0A9X3NGC2"/>
<dbReference type="InterPro" id="IPR020846">
    <property type="entry name" value="MFS_dom"/>
</dbReference>
<dbReference type="GO" id="GO:0005886">
    <property type="term" value="C:plasma membrane"/>
    <property type="evidence" value="ECO:0007669"/>
    <property type="project" value="UniProtKB-SubCell"/>
</dbReference>
<dbReference type="InterPro" id="IPR011701">
    <property type="entry name" value="MFS"/>
</dbReference>
<dbReference type="CDD" id="cd17321">
    <property type="entry name" value="MFS_MMR_MDR_like"/>
    <property type="match status" value="1"/>
</dbReference>
<dbReference type="GO" id="GO:0022857">
    <property type="term" value="F:transmembrane transporter activity"/>
    <property type="evidence" value="ECO:0007669"/>
    <property type="project" value="InterPro"/>
</dbReference>
<dbReference type="Pfam" id="PF07690">
    <property type="entry name" value="MFS_1"/>
    <property type="match status" value="1"/>
</dbReference>
<evidence type="ECO:0000256" key="4">
    <source>
        <dbReference type="ARBA" id="ARBA00022692"/>
    </source>
</evidence>
<comment type="subcellular location">
    <subcellularLocation>
        <location evidence="1">Cell membrane</location>
        <topology evidence="1">Multi-pass membrane protein</topology>
    </subcellularLocation>
</comment>
<name>A0A9X3NGC2_9ACTN</name>
<feature type="transmembrane region" description="Helical" evidence="7">
    <location>
        <begin position="40"/>
        <end position="58"/>
    </location>
</feature>